<evidence type="ECO:0000256" key="1">
    <source>
        <dbReference type="SAM" id="MobiDB-lite"/>
    </source>
</evidence>
<reference evidence="3" key="1">
    <citation type="submission" date="2015-03" db="EMBL/GenBank/DDBJ databases">
        <title>Draft genome sequence of a novel methanotroph (Sn10-6) isolated from flooded ricefield rhizosphere in India.</title>
        <authorList>
            <person name="Pandit P.S."/>
            <person name="Pore S.D."/>
            <person name="Arora P."/>
            <person name="Kapse N.G."/>
            <person name="Dhakephalkar P.K."/>
            <person name="Rahalkar M.C."/>
        </authorList>
    </citation>
    <scope>NUCLEOTIDE SEQUENCE [LARGE SCALE GENOMIC DNA]</scope>
    <source>
        <strain evidence="3">Sn10-6</strain>
    </source>
</reference>
<organism evidence="2 3">
    <name type="scientific">Methylocucumis oryzae</name>
    <dbReference type="NCBI Taxonomy" id="1632867"/>
    <lineage>
        <taxon>Bacteria</taxon>
        <taxon>Pseudomonadati</taxon>
        <taxon>Pseudomonadota</taxon>
        <taxon>Gammaproteobacteria</taxon>
        <taxon>Methylococcales</taxon>
        <taxon>Methylococcaceae</taxon>
        <taxon>Methylocucumis</taxon>
    </lineage>
</organism>
<feature type="compositionally biased region" description="Basic residues" evidence="1">
    <location>
        <begin position="82"/>
        <end position="96"/>
    </location>
</feature>
<feature type="region of interest" description="Disordered" evidence="1">
    <location>
        <begin position="82"/>
        <end position="102"/>
    </location>
</feature>
<evidence type="ECO:0000313" key="2">
    <source>
        <dbReference type="EMBL" id="KJV05311.1"/>
    </source>
</evidence>
<dbReference type="EMBL" id="LAJX01000250">
    <property type="protein sequence ID" value="KJV05311.1"/>
    <property type="molecule type" value="Genomic_DNA"/>
</dbReference>
<sequence length="102" mass="10966">MKASEIIELIKQSKPKLLGDITDEKAAKIVSAAFSQLNKQLTEATDGKVVVPSLGIFKVKQVERQKDGQAVKSKKVSFRASKLKAKGTKAKGGKKAKAQEAN</sequence>
<dbReference type="RefSeq" id="WP_045780450.1">
    <property type="nucleotide sequence ID" value="NZ_LAJX01000250.1"/>
</dbReference>
<dbReference type="OrthoDB" id="6169536at2"/>
<comment type="caution">
    <text evidence="2">The sequence shown here is derived from an EMBL/GenBank/DDBJ whole genome shotgun (WGS) entry which is preliminary data.</text>
</comment>
<reference evidence="2 3" key="2">
    <citation type="journal article" date="2016" name="Microb. Ecol.">
        <title>Genome Characteristics of a Novel Type I Methanotroph (Sn10-6) Isolated from a Flooded Indian Rice Field.</title>
        <authorList>
            <person name="Rahalkar M.C."/>
            <person name="Pandit P.S."/>
            <person name="Dhakephalkar P.K."/>
            <person name="Pore S."/>
            <person name="Arora P."/>
            <person name="Kapse N."/>
        </authorList>
    </citation>
    <scope>NUCLEOTIDE SEQUENCE [LARGE SCALE GENOMIC DNA]</scope>
    <source>
        <strain evidence="2 3">Sn10-6</strain>
    </source>
</reference>
<keyword evidence="3" id="KW-1185">Reference proteome</keyword>
<accession>A0A0F3IEY1</accession>
<dbReference type="AlphaFoldDB" id="A0A0F3IEY1"/>
<evidence type="ECO:0000313" key="3">
    <source>
        <dbReference type="Proteomes" id="UP000033684"/>
    </source>
</evidence>
<evidence type="ECO:0008006" key="4">
    <source>
        <dbReference type="Google" id="ProtNLM"/>
    </source>
</evidence>
<name>A0A0F3IEY1_9GAMM</name>
<gene>
    <name evidence="2" type="ORF">VZ94_19095</name>
</gene>
<dbReference type="Proteomes" id="UP000033684">
    <property type="component" value="Unassembled WGS sequence"/>
</dbReference>
<proteinExistence type="predicted"/>
<protein>
    <recommendedName>
        <fullName evidence="4">DNA-binding protein</fullName>
    </recommendedName>
</protein>